<dbReference type="InterPro" id="IPR045254">
    <property type="entry name" value="Nit1/2_C-N_Hydrolase"/>
</dbReference>
<comment type="caution">
    <text evidence="3">The sequence shown here is derived from an EMBL/GenBank/DDBJ whole genome shotgun (WGS) entry which is preliminary data.</text>
</comment>
<dbReference type="SUPFAM" id="SSF56317">
    <property type="entry name" value="Carbon-nitrogen hydrolase"/>
    <property type="match status" value="1"/>
</dbReference>
<dbReference type="PROSITE" id="PS01227">
    <property type="entry name" value="UPF0012"/>
    <property type="match status" value="1"/>
</dbReference>
<dbReference type="EMBL" id="CAJVPY010006775">
    <property type="protein sequence ID" value="CAG8669143.1"/>
    <property type="molecule type" value="Genomic_DNA"/>
</dbReference>
<reference evidence="3" key="1">
    <citation type="submission" date="2021-06" db="EMBL/GenBank/DDBJ databases">
        <authorList>
            <person name="Kallberg Y."/>
            <person name="Tangrot J."/>
            <person name="Rosling A."/>
        </authorList>
    </citation>
    <scope>NUCLEOTIDE SEQUENCE</scope>
    <source>
        <strain evidence="3">MA453B</strain>
    </source>
</reference>
<name>A0A9N9EAV6_9GLOM</name>
<evidence type="ECO:0000259" key="2">
    <source>
        <dbReference type="PROSITE" id="PS50263"/>
    </source>
</evidence>
<dbReference type="OrthoDB" id="10250282at2759"/>
<feature type="domain" description="CN hydrolase" evidence="2">
    <location>
        <begin position="1"/>
        <end position="248"/>
    </location>
</feature>
<evidence type="ECO:0000256" key="1">
    <source>
        <dbReference type="ARBA" id="ARBA00022801"/>
    </source>
</evidence>
<dbReference type="Proteomes" id="UP000789405">
    <property type="component" value="Unassembled WGS sequence"/>
</dbReference>
<accession>A0A9N9EAV6</accession>
<dbReference type="PANTHER" id="PTHR23088">
    <property type="entry name" value="NITRILASE-RELATED"/>
    <property type="match status" value="1"/>
</dbReference>
<keyword evidence="1" id="KW-0378">Hydrolase</keyword>
<dbReference type="InterPro" id="IPR036526">
    <property type="entry name" value="C-N_Hydrolase_sf"/>
</dbReference>
<dbReference type="CDD" id="cd07572">
    <property type="entry name" value="nit"/>
    <property type="match status" value="1"/>
</dbReference>
<dbReference type="Gene3D" id="3.60.110.10">
    <property type="entry name" value="Carbon-nitrogen hydrolase"/>
    <property type="match status" value="1"/>
</dbReference>
<dbReference type="InterPro" id="IPR003010">
    <property type="entry name" value="C-N_Hydrolase"/>
</dbReference>
<dbReference type="InterPro" id="IPR001110">
    <property type="entry name" value="UPF0012_CS"/>
</dbReference>
<dbReference type="PANTHER" id="PTHR23088:SF27">
    <property type="entry name" value="DEAMINATED GLUTATHIONE AMIDASE"/>
    <property type="match status" value="1"/>
</dbReference>
<evidence type="ECO:0000313" key="4">
    <source>
        <dbReference type="Proteomes" id="UP000789405"/>
    </source>
</evidence>
<proteinExistence type="predicted"/>
<dbReference type="AlphaFoldDB" id="A0A9N9EAV6"/>
<organism evidence="3 4">
    <name type="scientific">Dentiscutata erythropus</name>
    <dbReference type="NCBI Taxonomy" id="1348616"/>
    <lineage>
        <taxon>Eukaryota</taxon>
        <taxon>Fungi</taxon>
        <taxon>Fungi incertae sedis</taxon>
        <taxon>Mucoromycota</taxon>
        <taxon>Glomeromycotina</taxon>
        <taxon>Glomeromycetes</taxon>
        <taxon>Diversisporales</taxon>
        <taxon>Gigasporaceae</taxon>
        <taxon>Dentiscutata</taxon>
    </lineage>
</organism>
<protein>
    <submittedName>
        <fullName evidence="3">9503_t:CDS:1</fullName>
    </submittedName>
</protein>
<gene>
    <name evidence="3" type="ORF">DERYTH_LOCUS11137</name>
</gene>
<sequence length="270" mass="30386">MCLAAITQFCGSNDISKNLKICIDLINDASQKGAKMIFFPEASDFIATNTEESLSLTSSIENLQFIEEIKNSAKKNNVWVSIGVHENSHLPSHIYNSHLLITSSGTLFHPIYHKLHLFDISIQDGPQLLESNYTLKGEQIIDPVETPIGKVGMMVCYDIRFPELSIELRKRGAEVLTYPSAFTVKTGMAHWEVLLRARAIETQTYVIASAQIGRHNENRTSFVDPWGTILARCPETTLPTFALAEINLDRVKNIRIGMPVLEHRRTDLFE</sequence>
<evidence type="ECO:0000313" key="3">
    <source>
        <dbReference type="EMBL" id="CAG8669143.1"/>
    </source>
</evidence>
<dbReference type="PROSITE" id="PS50263">
    <property type="entry name" value="CN_HYDROLASE"/>
    <property type="match status" value="1"/>
</dbReference>
<dbReference type="GO" id="GO:0016811">
    <property type="term" value="F:hydrolase activity, acting on carbon-nitrogen (but not peptide) bonds, in linear amides"/>
    <property type="evidence" value="ECO:0007669"/>
    <property type="project" value="InterPro"/>
</dbReference>
<keyword evidence="4" id="KW-1185">Reference proteome</keyword>
<dbReference type="Pfam" id="PF00795">
    <property type="entry name" value="CN_hydrolase"/>
    <property type="match status" value="1"/>
</dbReference>